<dbReference type="GO" id="GO:0042549">
    <property type="term" value="P:photosystem II stabilization"/>
    <property type="evidence" value="ECO:0007669"/>
    <property type="project" value="InterPro"/>
</dbReference>
<name>A0A410KKP7_9TRAC</name>
<evidence type="ECO:0000256" key="11">
    <source>
        <dbReference type="ARBA" id="ARBA00038734"/>
    </source>
</evidence>
<dbReference type="PANTHER" id="PTHR34971">
    <property type="entry name" value="PHOTOSYSTEM II REACTION CENTER PROTEIN Z"/>
    <property type="match status" value="1"/>
</dbReference>
<dbReference type="GO" id="GO:0015979">
    <property type="term" value="P:photosynthesis"/>
    <property type="evidence" value="ECO:0007669"/>
    <property type="project" value="UniProtKB-UniRule"/>
</dbReference>
<dbReference type="GO" id="GO:0009539">
    <property type="term" value="C:photosystem II reaction center"/>
    <property type="evidence" value="ECO:0007669"/>
    <property type="project" value="InterPro"/>
</dbReference>
<evidence type="ECO:0000256" key="10">
    <source>
        <dbReference type="ARBA" id="ARBA00023276"/>
    </source>
</evidence>
<organism evidence="15">
    <name type="scientific">Selaginella indica</name>
    <dbReference type="NCBI Taxonomy" id="189559"/>
    <lineage>
        <taxon>Eukaryota</taxon>
        <taxon>Viridiplantae</taxon>
        <taxon>Streptophyta</taxon>
        <taxon>Embryophyta</taxon>
        <taxon>Tracheophyta</taxon>
        <taxon>Lycopodiopsida</taxon>
        <taxon>Selaginellales</taxon>
        <taxon>Selaginellaceae</taxon>
        <taxon>Selaginella</taxon>
    </lineage>
</organism>
<keyword evidence="4 12" id="KW-0674">Reaction center</keyword>
<dbReference type="SUPFAM" id="SSF161055">
    <property type="entry name" value="PsbZ-like"/>
    <property type="match status" value="1"/>
</dbReference>
<reference evidence="15" key="1">
    <citation type="journal article" date="2019" name="J. ISSAAS">
        <title>Direct Repeats Co-occur with Few Short Dispersed Repeats in Plastid Genome of A Spikemoss, Selaginella vardei (Selaginellaceae, Lycophyta).</title>
        <authorList>
            <person name="Zhang H.-R."/>
            <person name="Zhang X.-C."/>
            <person name="Xiang Q.-P."/>
        </authorList>
    </citation>
    <scope>NUCLEOTIDE SEQUENCE</scope>
</reference>
<dbReference type="RefSeq" id="YP_009561271.1">
    <property type="nucleotide sequence ID" value="NC_041098.1"/>
</dbReference>
<keyword evidence="9 12" id="KW-0472">Membrane</keyword>
<dbReference type="InterPro" id="IPR036512">
    <property type="entry name" value="PSII_PsbZ_sf"/>
</dbReference>
<comment type="subcellular location">
    <subcellularLocation>
        <location evidence="1">Membrane</location>
        <topology evidence="1">Multi-pass membrane protein</topology>
    </subcellularLocation>
    <subcellularLocation>
        <location evidence="12">Plastid</location>
        <location evidence="12">Chloroplast thylakoid membrane</location>
        <topology evidence="12">Multi-pass membrane protein</topology>
    </subcellularLocation>
</comment>
<keyword evidence="8 12" id="KW-0793">Thylakoid</keyword>
<dbReference type="PANTHER" id="PTHR34971:SF2">
    <property type="entry name" value="PHOTOSYSTEM II REACTION CENTER PROTEIN Z"/>
    <property type="match status" value="1"/>
</dbReference>
<keyword evidence="7 12" id="KW-1133">Transmembrane helix</keyword>
<dbReference type="GO" id="GO:0009535">
    <property type="term" value="C:chloroplast thylakoid membrane"/>
    <property type="evidence" value="ECO:0007669"/>
    <property type="project" value="UniProtKB-SubCell"/>
</dbReference>
<evidence type="ECO:0000256" key="4">
    <source>
        <dbReference type="ARBA" id="ARBA00022469"/>
    </source>
</evidence>
<evidence type="ECO:0000256" key="13">
    <source>
        <dbReference type="RuleBase" id="RU003472"/>
    </source>
</evidence>
<dbReference type="Pfam" id="PF01737">
    <property type="entry name" value="Ycf9"/>
    <property type="match status" value="1"/>
</dbReference>
<comment type="function">
    <text evidence="13">Controls the interaction of photosystem II (PSII) cores with the light-harvesting antenna, regulates electron flow through the 2 photosystem reaction centers. PSII is a light-driven water plastoquinone oxidoreductase, using light energy to abstract electrons from H(2)O, generating a proton gradient subsequently used for ATP formation.</text>
</comment>
<evidence type="ECO:0000256" key="3">
    <source>
        <dbReference type="ARBA" id="ARBA00021665"/>
    </source>
</evidence>
<dbReference type="Gene3D" id="1.10.287.740">
    <property type="entry name" value="Photosystem II PsbZ, reaction centre"/>
    <property type="match status" value="1"/>
</dbReference>
<feature type="transmembrane region" description="Helical" evidence="14">
    <location>
        <begin position="39"/>
        <end position="61"/>
    </location>
</feature>
<dbReference type="EMBL" id="MK156801">
    <property type="protein sequence ID" value="QAR48722.1"/>
    <property type="molecule type" value="Genomic_DNA"/>
</dbReference>
<protein>
    <recommendedName>
        <fullName evidence="3 12">Photosystem II reaction center protein Z</fullName>
        <shortName evidence="12">PSII-Z</shortName>
    </recommendedName>
</protein>
<comment type="subunit">
    <text evidence="11 12">PSII is composed of 1 copy each of membrane proteins PsbA, PsbB, PsbC, PsbD, PsbE, PsbF, PsbH, PsbI, PsbJ, PsbK, PsbL, PsbM, PsbT, PsbY, PsbZ, Psb30/Ycf12, at least 3 peripheral proteins of the oxygen-evolving complex and a large number of cofactors. It forms dimeric complexes.</text>
</comment>
<evidence type="ECO:0000256" key="12">
    <source>
        <dbReference type="HAMAP-Rule" id="MF_00644"/>
    </source>
</evidence>
<evidence type="ECO:0000313" key="15">
    <source>
        <dbReference type="EMBL" id="QAR48722.1"/>
    </source>
</evidence>
<evidence type="ECO:0000256" key="7">
    <source>
        <dbReference type="ARBA" id="ARBA00022989"/>
    </source>
</evidence>
<evidence type="ECO:0000256" key="14">
    <source>
        <dbReference type="SAM" id="Phobius"/>
    </source>
</evidence>
<proteinExistence type="inferred from homology"/>
<accession>A0A410KKP7</accession>
<keyword evidence="10 12" id="KW-0604">Photosystem II</keyword>
<feature type="transmembrane region" description="Helical" evidence="14">
    <location>
        <begin position="12"/>
        <end position="33"/>
    </location>
</feature>
<geneLocation type="chloroplast" evidence="15"/>
<evidence type="ECO:0000256" key="1">
    <source>
        <dbReference type="ARBA" id="ARBA00004141"/>
    </source>
</evidence>
<comment type="similarity">
    <text evidence="2 12 13">Belongs to the PsbZ family.</text>
</comment>
<dbReference type="InterPro" id="IPR002644">
    <property type="entry name" value="PSII_PsbZ"/>
</dbReference>
<keyword evidence="15" id="KW-0150">Chloroplast</keyword>
<keyword evidence="6 12" id="KW-0812">Transmembrane</keyword>
<evidence type="ECO:0000256" key="6">
    <source>
        <dbReference type="ARBA" id="ARBA00022692"/>
    </source>
</evidence>
<keyword evidence="15" id="KW-0934">Plastid</keyword>
<evidence type="ECO:0000256" key="2">
    <source>
        <dbReference type="ARBA" id="ARBA00008367"/>
    </source>
</evidence>
<dbReference type="HAMAP" id="MF_00644">
    <property type="entry name" value="PSII_PsbZ"/>
    <property type="match status" value="1"/>
</dbReference>
<gene>
    <name evidence="12 15" type="primary">psbZ</name>
</gene>
<dbReference type="AlphaFoldDB" id="A0A410KKP7"/>
<dbReference type="GeneID" id="39332152"/>
<evidence type="ECO:0000256" key="5">
    <source>
        <dbReference type="ARBA" id="ARBA00022531"/>
    </source>
</evidence>
<evidence type="ECO:0000256" key="9">
    <source>
        <dbReference type="ARBA" id="ARBA00023136"/>
    </source>
</evidence>
<dbReference type="NCBIfam" id="TIGR03043">
    <property type="entry name" value="PS_II_psbZ"/>
    <property type="match status" value="1"/>
</dbReference>
<evidence type="ECO:0000256" key="8">
    <source>
        <dbReference type="ARBA" id="ARBA00023078"/>
    </source>
</evidence>
<sequence length="63" mass="6318">MTIALQSAVSASIVISFIPVIGVPAVLAIPNGWSSGKSAVLSGASPWIGLVLLVGIPNSFVSR</sequence>
<comment type="function">
    <text evidence="12">May control the interaction of photosystem II (PSII) cores with the light-harvesting antenna, regulates electron flow through the 2 photosystem reaction centers. PSII is a light-driven water plastoquinone oxidoreductase, using light energy to abstract electrons from H(2)O, generating a proton gradient subsequently used for ATP formation.</text>
</comment>
<keyword evidence="5 12" id="KW-0602">Photosynthesis</keyword>